<comment type="caution">
    <text evidence="2">The sequence shown here is derived from an EMBL/GenBank/DDBJ whole genome shotgun (WGS) entry which is preliminary data.</text>
</comment>
<feature type="region of interest" description="Disordered" evidence="1">
    <location>
        <begin position="13"/>
        <end position="53"/>
    </location>
</feature>
<keyword evidence="3" id="KW-1185">Reference proteome</keyword>
<dbReference type="EMBL" id="JBGBPQ010000007">
    <property type="protein sequence ID" value="KAL1522073.1"/>
    <property type="molecule type" value="Genomic_DNA"/>
</dbReference>
<dbReference type="AlphaFoldDB" id="A0AB34JM06"/>
<accession>A0AB34JM06</accession>
<evidence type="ECO:0000256" key="1">
    <source>
        <dbReference type="SAM" id="MobiDB-lite"/>
    </source>
</evidence>
<protein>
    <recommendedName>
        <fullName evidence="4">Peroxin-7</fullName>
    </recommendedName>
</protein>
<name>A0AB34JM06_PRYPA</name>
<evidence type="ECO:0008006" key="4">
    <source>
        <dbReference type="Google" id="ProtNLM"/>
    </source>
</evidence>
<proteinExistence type="predicted"/>
<dbReference type="Gene3D" id="2.130.10.10">
    <property type="entry name" value="YVTN repeat-like/Quinoprotein amine dehydrogenase"/>
    <property type="match status" value="1"/>
</dbReference>
<evidence type="ECO:0000313" key="2">
    <source>
        <dbReference type="EMBL" id="KAL1522073.1"/>
    </source>
</evidence>
<gene>
    <name evidence="2" type="ORF">AB1Y20_021716</name>
</gene>
<sequence>MAQAAAVLRLALRSLRPRRRRRRPRAPGSLRRRTTPPPSAASRGTPTSSARPRWAAARRRLLLTGSYDLTVVLWDVHAAGVGVMTLRHAAPVVALPGGGLVATASGAGTF</sequence>
<organism evidence="2 3">
    <name type="scientific">Prymnesium parvum</name>
    <name type="common">Toxic golden alga</name>
    <dbReference type="NCBI Taxonomy" id="97485"/>
    <lineage>
        <taxon>Eukaryota</taxon>
        <taxon>Haptista</taxon>
        <taxon>Haptophyta</taxon>
        <taxon>Prymnesiophyceae</taxon>
        <taxon>Prymnesiales</taxon>
        <taxon>Prymnesiaceae</taxon>
        <taxon>Prymnesium</taxon>
    </lineage>
</organism>
<evidence type="ECO:0000313" key="3">
    <source>
        <dbReference type="Proteomes" id="UP001515480"/>
    </source>
</evidence>
<dbReference type="InterPro" id="IPR015943">
    <property type="entry name" value="WD40/YVTN_repeat-like_dom_sf"/>
</dbReference>
<dbReference type="Proteomes" id="UP001515480">
    <property type="component" value="Unassembled WGS sequence"/>
</dbReference>
<feature type="compositionally biased region" description="Basic residues" evidence="1">
    <location>
        <begin position="15"/>
        <end position="34"/>
    </location>
</feature>
<reference evidence="2 3" key="1">
    <citation type="journal article" date="2024" name="Science">
        <title>Giant polyketide synthase enzymes in the biosynthesis of giant marine polyether toxins.</title>
        <authorList>
            <person name="Fallon T.R."/>
            <person name="Shende V.V."/>
            <person name="Wierzbicki I.H."/>
            <person name="Pendleton A.L."/>
            <person name="Watervoot N.F."/>
            <person name="Auber R.P."/>
            <person name="Gonzalez D.J."/>
            <person name="Wisecaver J.H."/>
            <person name="Moore B.S."/>
        </authorList>
    </citation>
    <scope>NUCLEOTIDE SEQUENCE [LARGE SCALE GENOMIC DNA]</scope>
    <source>
        <strain evidence="2 3">12B1</strain>
    </source>
</reference>